<dbReference type="SUPFAM" id="SSF52833">
    <property type="entry name" value="Thioredoxin-like"/>
    <property type="match status" value="1"/>
</dbReference>
<evidence type="ECO:0000313" key="3">
    <source>
        <dbReference type="EMBL" id="KAK9910425.1"/>
    </source>
</evidence>
<feature type="region of interest" description="Disordered" evidence="1">
    <location>
        <begin position="32"/>
        <end position="60"/>
    </location>
</feature>
<dbReference type="Gene3D" id="3.40.30.10">
    <property type="entry name" value="Glutaredoxin"/>
    <property type="match status" value="1"/>
</dbReference>
<evidence type="ECO:0000313" key="4">
    <source>
        <dbReference type="Proteomes" id="UP001457282"/>
    </source>
</evidence>
<keyword evidence="4" id="KW-1185">Reference proteome</keyword>
<reference evidence="3 4" key="1">
    <citation type="journal article" date="2023" name="G3 (Bethesda)">
        <title>A chromosome-length genome assembly and annotation of blackberry (Rubus argutus, cv. 'Hillquist').</title>
        <authorList>
            <person name="Bruna T."/>
            <person name="Aryal R."/>
            <person name="Dudchenko O."/>
            <person name="Sargent D.J."/>
            <person name="Mead D."/>
            <person name="Buti M."/>
            <person name="Cavallini A."/>
            <person name="Hytonen T."/>
            <person name="Andres J."/>
            <person name="Pham M."/>
            <person name="Weisz D."/>
            <person name="Mascagni F."/>
            <person name="Usai G."/>
            <person name="Natali L."/>
            <person name="Bassil N."/>
            <person name="Fernandez G.E."/>
            <person name="Lomsadze A."/>
            <person name="Armour M."/>
            <person name="Olukolu B."/>
            <person name="Poorten T."/>
            <person name="Britton C."/>
            <person name="Davik J."/>
            <person name="Ashrafi H."/>
            <person name="Aiden E.L."/>
            <person name="Borodovsky M."/>
            <person name="Worthington M."/>
        </authorList>
    </citation>
    <scope>NUCLEOTIDE SEQUENCE [LARGE SCALE GENOMIC DNA]</scope>
    <source>
        <strain evidence="3">PI 553951</strain>
    </source>
</reference>
<comment type="caution">
    <text evidence="3">The sequence shown here is derived from an EMBL/GenBank/DDBJ whole genome shotgun (WGS) entry which is preliminary data.</text>
</comment>
<dbReference type="PANTHER" id="PTHR45669:SF22">
    <property type="entry name" value="GLUTAREDOXIN DOMAIN-CONTAINING CYSTEINE-RICH PROTEIN CG12206-RELATED"/>
    <property type="match status" value="1"/>
</dbReference>
<evidence type="ECO:0000256" key="1">
    <source>
        <dbReference type="SAM" id="MobiDB-lite"/>
    </source>
</evidence>
<dbReference type="AlphaFoldDB" id="A0AAW1VR92"/>
<sequence length="181" mass="20123">MGCTLYESITITKVVRAISDILKKTKHAASLEAPTFRSSPPPSPKRNPSINIQNSYPNGRDRNIVIKNPLDEFESICPPGGGDKIVLYTTTIGAVRSTFEACNEVRAAIEKLGFVVCERDLAWEHEGYLKELRELMKGKHREATVAPRLFVKGKYVGGSKEVLKMVEEARLGQILEGLPRK</sequence>
<accession>A0AAW1VR92</accession>
<dbReference type="EMBL" id="JBEDUW010000007">
    <property type="protein sequence ID" value="KAK9910425.1"/>
    <property type="molecule type" value="Genomic_DNA"/>
</dbReference>
<dbReference type="PROSITE" id="PS51354">
    <property type="entry name" value="GLUTAREDOXIN_2"/>
    <property type="match status" value="1"/>
</dbReference>
<evidence type="ECO:0000259" key="2">
    <source>
        <dbReference type="Pfam" id="PF00462"/>
    </source>
</evidence>
<dbReference type="InterPro" id="IPR036249">
    <property type="entry name" value="Thioredoxin-like_sf"/>
</dbReference>
<dbReference type="Pfam" id="PF00462">
    <property type="entry name" value="Glutaredoxin"/>
    <property type="match status" value="1"/>
</dbReference>
<dbReference type="InterPro" id="IPR002109">
    <property type="entry name" value="Glutaredoxin"/>
</dbReference>
<gene>
    <name evidence="3" type="ORF">M0R45_034387</name>
</gene>
<dbReference type="PANTHER" id="PTHR45669">
    <property type="entry name" value="GLUTAREDOXIN DOMAIN-CONTAINING CYSTEINE-RICH PROTEIN CG12206-RELATED"/>
    <property type="match status" value="1"/>
</dbReference>
<dbReference type="Proteomes" id="UP001457282">
    <property type="component" value="Unassembled WGS sequence"/>
</dbReference>
<proteinExistence type="predicted"/>
<protein>
    <recommendedName>
        <fullName evidence="2">Glutaredoxin domain-containing protein</fullName>
    </recommendedName>
</protein>
<organism evidence="3 4">
    <name type="scientific">Rubus argutus</name>
    <name type="common">Southern blackberry</name>
    <dbReference type="NCBI Taxonomy" id="59490"/>
    <lineage>
        <taxon>Eukaryota</taxon>
        <taxon>Viridiplantae</taxon>
        <taxon>Streptophyta</taxon>
        <taxon>Embryophyta</taxon>
        <taxon>Tracheophyta</taxon>
        <taxon>Spermatophyta</taxon>
        <taxon>Magnoliopsida</taxon>
        <taxon>eudicotyledons</taxon>
        <taxon>Gunneridae</taxon>
        <taxon>Pentapetalae</taxon>
        <taxon>rosids</taxon>
        <taxon>fabids</taxon>
        <taxon>Rosales</taxon>
        <taxon>Rosaceae</taxon>
        <taxon>Rosoideae</taxon>
        <taxon>Rosoideae incertae sedis</taxon>
        <taxon>Rubus</taxon>
    </lineage>
</organism>
<name>A0AAW1VR92_RUBAR</name>
<feature type="domain" description="Glutaredoxin" evidence="2">
    <location>
        <begin position="85"/>
        <end position="156"/>
    </location>
</feature>